<dbReference type="PANTHER" id="PTHR30193">
    <property type="entry name" value="ABC TRANSPORTER PERMEASE PROTEIN"/>
    <property type="match status" value="1"/>
</dbReference>
<protein>
    <submittedName>
        <fullName evidence="10">Multiple sugar transport system permease protein/raffinose/stachyose/melibiose transport system permease protein</fullName>
    </submittedName>
</protein>
<keyword evidence="10" id="KW-0762">Sugar transport</keyword>
<keyword evidence="11" id="KW-1185">Reference proteome</keyword>
<keyword evidence="4 7" id="KW-0812">Transmembrane</keyword>
<organism evidence="10 11">
    <name type="scientific">Hoyosella altamirensis</name>
    <dbReference type="NCBI Taxonomy" id="616997"/>
    <lineage>
        <taxon>Bacteria</taxon>
        <taxon>Bacillati</taxon>
        <taxon>Actinomycetota</taxon>
        <taxon>Actinomycetes</taxon>
        <taxon>Mycobacteriales</taxon>
        <taxon>Hoyosellaceae</taxon>
        <taxon>Hoyosella</taxon>
    </lineage>
</organism>
<dbReference type="EMBL" id="JACHWS010000003">
    <property type="protein sequence ID" value="MBB3038482.1"/>
    <property type="molecule type" value="Genomic_DNA"/>
</dbReference>
<dbReference type="SUPFAM" id="SSF161098">
    <property type="entry name" value="MetI-like"/>
    <property type="match status" value="1"/>
</dbReference>
<feature type="transmembrane region" description="Helical" evidence="7">
    <location>
        <begin position="40"/>
        <end position="64"/>
    </location>
</feature>
<feature type="domain" description="ABC transmembrane type-1" evidence="9">
    <location>
        <begin position="97"/>
        <end position="311"/>
    </location>
</feature>
<comment type="caution">
    <text evidence="10">The sequence shown here is derived from an EMBL/GenBank/DDBJ whole genome shotgun (WGS) entry which is preliminary data.</text>
</comment>
<feature type="transmembrane region" description="Helical" evidence="7">
    <location>
        <begin position="290"/>
        <end position="310"/>
    </location>
</feature>
<keyword evidence="6 7" id="KW-0472">Membrane</keyword>
<keyword evidence="5 7" id="KW-1133">Transmembrane helix</keyword>
<evidence type="ECO:0000256" key="8">
    <source>
        <dbReference type="SAM" id="MobiDB-lite"/>
    </source>
</evidence>
<dbReference type="CDD" id="cd06261">
    <property type="entry name" value="TM_PBP2"/>
    <property type="match status" value="1"/>
</dbReference>
<evidence type="ECO:0000256" key="7">
    <source>
        <dbReference type="RuleBase" id="RU363032"/>
    </source>
</evidence>
<feature type="transmembrane region" description="Helical" evidence="7">
    <location>
        <begin position="134"/>
        <end position="154"/>
    </location>
</feature>
<dbReference type="Pfam" id="PF00528">
    <property type="entry name" value="BPD_transp_1"/>
    <property type="match status" value="1"/>
</dbReference>
<evidence type="ECO:0000313" key="11">
    <source>
        <dbReference type="Proteomes" id="UP000567922"/>
    </source>
</evidence>
<feature type="transmembrane region" description="Helical" evidence="7">
    <location>
        <begin position="242"/>
        <end position="261"/>
    </location>
</feature>
<dbReference type="Gene3D" id="1.10.3720.10">
    <property type="entry name" value="MetI-like"/>
    <property type="match status" value="1"/>
</dbReference>
<keyword evidence="3" id="KW-1003">Cell membrane</keyword>
<evidence type="ECO:0000256" key="5">
    <source>
        <dbReference type="ARBA" id="ARBA00022989"/>
    </source>
</evidence>
<dbReference type="PANTHER" id="PTHR30193:SF37">
    <property type="entry name" value="INNER MEMBRANE ABC TRANSPORTER PERMEASE PROTEIN YCJO"/>
    <property type="match status" value="1"/>
</dbReference>
<keyword evidence="2 7" id="KW-0813">Transport</keyword>
<dbReference type="Proteomes" id="UP000567922">
    <property type="component" value="Unassembled WGS sequence"/>
</dbReference>
<proteinExistence type="inferred from homology"/>
<evidence type="ECO:0000256" key="6">
    <source>
        <dbReference type="ARBA" id="ARBA00023136"/>
    </source>
</evidence>
<dbReference type="PROSITE" id="PS50928">
    <property type="entry name" value="ABC_TM1"/>
    <property type="match status" value="1"/>
</dbReference>
<dbReference type="GO" id="GO:0055085">
    <property type="term" value="P:transmembrane transport"/>
    <property type="evidence" value="ECO:0007669"/>
    <property type="project" value="InterPro"/>
</dbReference>
<dbReference type="RefSeq" id="WP_083962326.1">
    <property type="nucleotide sequence ID" value="NZ_BDDI01000008.1"/>
</dbReference>
<feature type="region of interest" description="Disordered" evidence="8">
    <location>
        <begin position="1"/>
        <end position="28"/>
    </location>
</feature>
<comment type="subcellular location">
    <subcellularLocation>
        <location evidence="1 7">Cell membrane</location>
        <topology evidence="1 7">Multi-pass membrane protein</topology>
    </subcellularLocation>
</comment>
<evidence type="ECO:0000259" key="9">
    <source>
        <dbReference type="PROSITE" id="PS50928"/>
    </source>
</evidence>
<feature type="transmembrane region" description="Helical" evidence="7">
    <location>
        <begin position="185"/>
        <end position="207"/>
    </location>
</feature>
<dbReference type="InterPro" id="IPR035906">
    <property type="entry name" value="MetI-like_sf"/>
</dbReference>
<evidence type="ECO:0000256" key="4">
    <source>
        <dbReference type="ARBA" id="ARBA00022692"/>
    </source>
</evidence>
<feature type="transmembrane region" description="Helical" evidence="7">
    <location>
        <begin position="101"/>
        <end position="122"/>
    </location>
</feature>
<sequence>MATTHIPPASGTPATSANGSPAPRRPWRVRGEDQRSAMGLAAPAMFLLSLFLIIPVILAFAMAFTNMRLISPNPPRFLGLDNFVRALFEDDVFRASLFNTFYFAAVVVPVQAGLGLILALLVNQKIKGRNIFRTIYFIPVVTSMVVVSILWRFMYQEDGLINSMISTITAGAVEGTAWLSNPATAMPAIMVLSVWQGVGFHMVIWLAGLQTIPQYLYEAAELDGTNRWQRFRYVTMPGLKPTMVFVLVTITIAAFALFVQIDVMTQGGPLDSTSTLVFYAVRKGYREQEMGYGAAISLIFFLLVLAVSLIQRYMTRDED</sequence>
<dbReference type="GO" id="GO:0005886">
    <property type="term" value="C:plasma membrane"/>
    <property type="evidence" value="ECO:0007669"/>
    <property type="project" value="UniProtKB-SubCell"/>
</dbReference>
<gene>
    <name evidence="10" type="ORF">FHU29_002951</name>
</gene>
<evidence type="ECO:0000256" key="1">
    <source>
        <dbReference type="ARBA" id="ARBA00004651"/>
    </source>
</evidence>
<evidence type="ECO:0000256" key="2">
    <source>
        <dbReference type="ARBA" id="ARBA00022448"/>
    </source>
</evidence>
<evidence type="ECO:0000313" key="10">
    <source>
        <dbReference type="EMBL" id="MBB3038482.1"/>
    </source>
</evidence>
<reference evidence="10 11" key="1">
    <citation type="submission" date="2020-08" db="EMBL/GenBank/DDBJ databases">
        <title>Sequencing the genomes of 1000 actinobacteria strains.</title>
        <authorList>
            <person name="Klenk H.-P."/>
        </authorList>
    </citation>
    <scope>NUCLEOTIDE SEQUENCE [LARGE SCALE GENOMIC DNA]</scope>
    <source>
        <strain evidence="10 11">DSM 45258</strain>
    </source>
</reference>
<evidence type="ECO:0000256" key="3">
    <source>
        <dbReference type="ARBA" id="ARBA00022475"/>
    </source>
</evidence>
<dbReference type="InterPro" id="IPR051393">
    <property type="entry name" value="ABC_transporter_permease"/>
</dbReference>
<dbReference type="AlphaFoldDB" id="A0A839RNC6"/>
<comment type="similarity">
    <text evidence="7">Belongs to the binding-protein-dependent transport system permease family.</text>
</comment>
<accession>A0A839RNC6</accession>
<dbReference type="InterPro" id="IPR000515">
    <property type="entry name" value="MetI-like"/>
</dbReference>
<name>A0A839RNC6_9ACTN</name>